<comment type="caution">
    <text evidence="2">The sequence shown here is derived from an EMBL/GenBank/DDBJ whole genome shotgun (WGS) entry which is preliminary data.</text>
</comment>
<keyword evidence="1" id="KW-0812">Transmembrane</keyword>
<accession>A0A1G2SJK9</accession>
<keyword evidence="1" id="KW-1133">Transmembrane helix</keyword>
<dbReference type="Proteomes" id="UP000178168">
    <property type="component" value="Unassembled WGS sequence"/>
</dbReference>
<dbReference type="EMBL" id="MHUZ01000034">
    <property type="protein sequence ID" value="OHA84922.1"/>
    <property type="molecule type" value="Genomic_DNA"/>
</dbReference>
<reference evidence="2 3" key="1">
    <citation type="journal article" date="2016" name="Nat. Commun.">
        <title>Thousands of microbial genomes shed light on interconnected biogeochemical processes in an aquifer system.</title>
        <authorList>
            <person name="Anantharaman K."/>
            <person name="Brown C.T."/>
            <person name="Hug L.A."/>
            <person name="Sharon I."/>
            <person name="Castelle C.J."/>
            <person name="Probst A.J."/>
            <person name="Thomas B.C."/>
            <person name="Singh A."/>
            <person name="Wilkins M.J."/>
            <person name="Karaoz U."/>
            <person name="Brodie E.L."/>
            <person name="Williams K.H."/>
            <person name="Hubbard S.S."/>
            <person name="Banfield J.F."/>
        </authorList>
    </citation>
    <scope>NUCLEOTIDE SEQUENCE [LARGE SCALE GENOMIC DNA]</scope>
</reference>
<evidence type="ECO:0000256" key="1">
    <source>
        <dbReference type="SAM" id="Phobius"/>
    </source>
</evidence>
<protein>
    <submittedName>
        <fullName evidence="2">Uncharacterized protein</fullName>
    </submittedName>
</protein>
<evidence type="ECO:0000313" key="2">
    <source>
        <dbReference type="EMBL" id="OHA84922.1"/>
    </source>
</evidence>
<organism evidence="2 3">
    <name type="scientific">Candidatus Yonathbacteria bacterium RIFOXYD1_FULL_52_36</name>
    <dbReference type="NCBI Taxonomy" id="1802730"/>
    <lineage>
        <taxon>Bacteria</taxon>
        <taxon>Candidatus Yonathiibacteriota</taxon>
    </lineage>
</organism>
<evidence type="ECO:0000313" key="3">
    <source>
        <dbReference type="Proteomes" id="UP000178168"/>
    </source>
</evidence>
<proteinExistence type="predicted"/>
<feature type="transmembrane region" description="Helical" evidence="1">
    <location>
        <begin position="35"/>
        <end position="57"/>
    </location>
</feature>
<dbReference type="STRING" id="1802730.A2591_01180"/>
<keyword evidence="1" id="KW-0472">Membrane</keyword>
<name>A0A1G2SJK9_9BACT</name>
<dbReference type="AlphaFoldDB" id="A0A1G2SJK9"/>
<gene>
    <name evidence="2" type="ORF">A2591_01180</name>
</gene>
<sequence>MDEQNATQTPVQQPQNQGVQQDVAANVFDEKSGGIGPIVGVIIVVVLLIIGGVYYYMNMQGVAGPAMEVPTGADPTAEVLRQQSDSTNVADIEADLNSTNLDVLVEDIQAMELQLAQ</sequence>